<name>A0A382R873_9ZZZZ</name>
<reference evidence="2" key="1">
    <citation type="submission" date="2018-05" db="EMBL/GenBank/DDBJ databases">
        <authorList>
            <person name="Lanie J.A."/>
            <person name="Ng W.-L."/>
            <person name="Kazmierczak K.M."/>
            <person name="Andrzejewski T.M."/>
            <person name="Davidsen T.M."/>
            <person name="Wayne K.J."/>
            <person name="Tettelin H."/>
            <person name="Glass J.I."/>
            <person name="Rusch D."/>
            <person name="Podicherti R."/>
            <person name="Tsui H.-C.T."/>
            <person name="Winkler M.E."/>
        </authorList>
    </citation>
    <scope>NUCLEOTIDE SEQUENCE</scope>
</reference>
<dbReference type="EMBL" id="UINC01119820">
    <property type="protein sequence ID" value="SVC93923.1"/>
    <property type="molecule type" value="Genomic_DNA"/>
</dbReference>
<feature type="region of interest" description="Disordered" evidence="1">
    <location>
        <begin position="55"/>
        <end position="85"/>
    </location>
</feature>
<dbReference type="AlphaFoldDB" id="A0A382R873"/>
<accession>A0A382R873</accession>
<organism evidence="2">
    <name type="scientific">marine metagenome</name>
    <dbReference type="NCBI Taxonomy" id="408172"/>
    <lineage>
        <taxon>unclassified sequences</taxon>
        <taxon>metagenomes</taxon>
        <taxon>ecological metagenomes</taxon>
    </lineage>
</organism>
<proteinExistence type="predicted"/>
<sequence length="85" mass="9646">MIIYPVLNFVLPLMLSSFILVDKPSRCSDCQIKKELRVTENVKIERSQEIDAEVSSLESSAVTDGEHSESRTHKDTDWKLSAPPR</sequence>
<feature type="compositionally biased region" description="Basic and acidic residues" evidence="1">
    <location>
        <begin position="64"/>
        <end position="78"/>
    </location>
</feature>
<gene>
    <name evidence="2" type="ORF">METZ01_LOCUS346777</name>
</gene>
<protein>
    <submittedName>
        <fullName evidence="2">Uncharacterized protein</fullName>
    </submittedName>
</protein>
<evidence type="ECO:0000313" key="2">
    <source>
        <dbReference type="EMBL" id="SVC93923.1"/>
    </source>
</evidence>
<evidence type="ECO:0000256" key="1">
    <source>
        <dbReference type="SAM" id="MobiDB-lite"/>
    </source>
</evidence>